<organism evidence="1 2">
    <name type="scientific">Eubacterium cellulosolvens (strain ATCC 43171 / JCM 9499 / 6)</name>
    <name type="common">Cillobacterium cellulosolvens</name>
    <dbReference type="NCBI Taxonomy" id="633697"/>
    <lineage>
        <taxon>Bacteria</taxon>
        <taxon>Bacillati</taxon>
        <taxon>Bacillota</taxon>
        <taxon>Clostridia</taxon>
        <taxon>Eubacteriales</taxon>
        <taxon>Eubacteriaceae</taxon>
        <taxon>Eubacterium</taxon>
    </lineage>
</organism>
<reference evidence="1 2" key="1">
    <citation type="submission" date="2010-08" db="EMBL/GenBank/DDBJ databases">
        <authorList>
            <consortium name="US DOE Joint Genome Institute (JGI-PGF)"/>
            <person name="Lucas S."/>
            <person name="Copeland A."/>
            <person name="Lapidus A."/>
            <person name="Cheng J.-F."/>
            <person name="Bruce D."/>
            <person name="Goodwin L."/>
            <person name="Pitluck S."/>
            <person name="Land M.L."/>
            <person name="Hauser L."/>
            <person name="Chang Y.-J."/>
            <person name="Anderson I.J."/>
            <person name="Johnson E."/>
            <person name="Mulhopadhyay B."/>
            <person name="Kyrpides N."/>
            <person name="Woyke T.J."/>
        </authorList>
    </citation>
    <scope>NUCLEOTIDE SEQUENCE [LARGE SCALE GENOMIC DNA]</scope>
    <source>
        <strain evidence="1 2">6</strain>
    </source>
</reference>
<reference evidence="1 2" key="2">
    <citation type="submission" date="2012-02" db="EMBL/GenBank/DDBJ databases">
        <title>Improved High-Quality Draft sequence of Eubacterium cellulosolvens 6.</title>
        <authorList>
            <consortium name="US DOE Joint Genome Institute"/>
            <person name="Lucas S."/>
            <person name="Han J."/>
            <person name="Lapidus A."/>
            <person name="Cheng J.-F."/>
            <person name="Goodwin L."/>
            <person name="Pitluck S."/>
            <person name="Peters L."/>
            <person name="Mikhailova N."/>
            <person name="Gu W."/>
            <person name="Detter J.C."/>
            <person name="Han C."/>
            <person name="Tapia R."/>
            <person name="Land M."/>
            <person name="Hauser L."/>
            <person name="Kyrpides N."/>
            <person name="Ivanova N."/>
            <person name="Pagani I."/>
            <person name="Johnson E."/>
            <person name="Mukhopadhyay B."/>
            <person name="Anderson I."/>
            <person name="Woyke T."/>
        </authorList>
    </citation>
    <scope>NUCLEOTIDE SEQUENCE [LARGE SCALE GENOMIC DNA]</scope>
    <source>
        <strain evidence="1 2">6</strain>
    </source>
</reference>
<dbReference type="Proteomes" id="UP000005753">
    <property type="component" value="Chromosome"/>
</dbReference>
<accession>I5AQ30</accession>
<proteinExistence type="predicted"/>
<evidence type="ECO:0000313" key="1">
    <source>
        <dbReference type="EMBL" id="EIM55903.1"/>
    </source>
</evidence>
<dbReference type="HOGENOM" id="CLU_3309889_0_0_9"/>
<gene>
    <name evidence="1" type="ORF">EubceDRAFT1_0028</name>
</gene>
<evidence type="ECO:0000313" key="2">
    <source>
        <dbReference type="Proteomes" id="UP000005753"/>
    </source>
</evidence>
<protein>
    <submittedName>
        <fullName evidence="1">Uncharacterized protein</fullName>
    </submittedName>
</protein>
<dbReference type="EMBL" id="CM001487">
    <property type="protein sequence ID" value="EIM55903.1"/>
    <property type="molecule type" value="Genomic_DNA"/>
</dbReference>
<name>I5AQ30_EUBC6</name>
<sequence>MDITNMAASVLPRLKNQSKEDKIPFQLVLQLFPPHSKKR</sequence>
<keyword evidence="2" id="KW-1185">Reference proteome</keyword>
<dbReference type="AlphaFoldDB" id="I5AQ30"/>